<evidence type="ECO:0000256" key="11">
    <source>
        <dbReference type="PIRSR" id="PIRSR610347-3"/>
    </source>
</evidence>
<dbReference type="EMBL" id="LASV01000061">
    <property type="protein sequence ID" value="KKA24471.1"/>
    <property type="molecule type" value="Genomic_DNA"/>
</dbReference>
<dbReference type="STRING" id="1408163.A0A0F4Z303"/>
<dbReference type="Pfam" id="PF06087">
    <property type="entry name" value="Tyr-DNA_phospho"/>
    <property type="match status" value="1"/>
</dbReference>
<name>A0A0F4Z303_RASE3</name>
<evidence type="ECO:0000256" key="2">
    <source>
        <dbReference type="ARBA" id="ARBA00010205"/>
    </source>
</evidence>
<evidence type="ECO:0000256" key="1">
    <source>
        <dbReference type="ARBA" id="ARBA00004123"/>
    </source>
</evidence>
<feature type="region of interest" description="Disordered" evidence="12">
    <location>
        <begin position="448"/>
        <end position="482"/>
    </location>
</feature>
<feature type="site" description="Interaction with DNA" evidence="11">
    <location>
        <position position="514"/>
    </location>
</feature>
<dbReference type="OrthoDB" id="47785at2759"/>
<evidence type="ECO:0000256" key="4">
    <source>
        <dbReference type="ARBA" id="ARBA00022763"/>
    </source>
</evidence>
<dbReference type="CDD" id="cd09194">
    <property type="entry name" value="PLDc_yTdp1_1"/>
    <property type="match status" value="1"/>
</dbReference>
<feature type="binding site" evidence="10">
    <location>
        <position position="208"/>
    </location>
    <ligand>
        <name>substrate</name>
    </ligand>
</feature>
<gene>
    <name evidence="13" type="ORF">T310_1500</name>
</gene>
<feature type="compositionally biased region" description="Basic and acidic residues" evidence="12">
    <location>
        <begin position="468"/>
        <end position="481"/>
    </location>
</feature>
<dbReference type="InterPro" id="IPR010347">
    <property type="entry name" value="Tdp1"/>
</dbReference>
<dbReference type="GO" id="GO:0006281">
    <property type="term" value="P:DNA repair"/>
    <property type="evidence" value="ECO:0007669"/>
    <property type="project" value="UniProtKB-KW"/>
</dbReference>
<dbReference type="SUPFAM" id="SSF56024">
    <property type="entry name" value="Phospholipase D/nuclease"/>
    <property type="match status" value="2"/>
</dbReference>
<dbReference type="Gene3D" id="3.30.870.10">
    <property type="entry name" value="Endonuclease Chain A"/>
    <property type="match status" value="2"/>
</dbReference>
<dbReference type="PANTHER" id="PTHR12415">
    <property type="entry name" value="TYROSYL-DNA PHOSPHODIESTERASE 1"/>
    <property type="match status" value="1"/>
</dbReference>
<keyword evidence="14" id="KW-1185">Reference proteome</keyword>
<dbReference type="AlphaFoldDB" id="A0A0F4Z303"/>
<feature type="active site" description="Nucleophile" evidence="9">
    <location>
        <position position="206"/>
    </location>
</feature>
<dbReference type="PANTHER" id="PTHR12415:SF0">
    <property type="entry name" value="TYROSYL-DNA PHOSPHODIESTERASE 1"/>
    <property type="match status" value="1"/>
</dbReference>
<evidence type="ECO:0000256" key="8">
    <source>
        <dbReference type="ARBA" id="ARBA00023242"/>
    </source>
</evidence>
<feature type="compositionally biased region" description="Basic and acidic residues" evidence="12">
    <location>
        <begin position="16"/>
        <end position="30"/>
    </location>
</feature>
<keyword evidence="8" id="KW-0539">Nucleus</keyword>
<dbReference type="GO" id="GO:0003697">
    <property type="term" value="F:single-stranded DNA binding"/>
    <property type="evidence" value="ECO:0007669"/>
    <property type="project" value="TreeGrafter"/>
</dbReference>
<protein>
    <submittedName>
        <fullName evidence="13">Tyrosyl-DNA phosphodiesterase</fullName>
    </submittedName>
</protein>
<keyword evidence="6" id="KW-0269">Exonuclease</keyword>
<feature type="active site" description="Proton donor/acceptor" evidence="9">
    <location>
        <position position="487"/>
    </location>
</feature>
<evidence type="ECO:0000256" key="3">
    <source>
        <dbReference type="ARBA" id="ARBA00022722"/>
    </source>
</evidence>
<comment type="similarity">
    <text evidence="2">Belongs to the tyrosyl-DNA phosphodiesterase family.</text>
</comment>
<dbReference type="FunFam" id="3.30.870.10:FF:000038">
    <property type="entry name" value="Probable tyrosyl-DNA phosphodiesterase"/>
    <property type="match status" value="1"/>
</dbReference>
<evidence type="ECO:0000256" key="7">
    <source>
        <dbReference type="ARBA" id="ARBA00023204"/>
    </source>
</evidence>
<dbReference type="GO" id="GO:0004527">
    <property type="term" value="F:exonuclease activity"/>
    <property type="evidence" value="ECO:0007669"/>
    <property type="project" value="UniProtKB-KW"/>
</dbReference>
<keyword evidence="7" id="KW-0234">DNA repair</keyword>
<accession>A0A0F4Z303</accession>
<evidence type="ECO:0000256" key="10">
    <source>
        <dbReference type="PIRSR" id="PIRSR610347-2"/>
    </source>
</evidence>
<evidence type="ECO:0000313" key="13">
    <source>
        <dbReference type="EMBL" id="KKA24471.1"/>
    </source>
</evidence>
<evidence type="ECO:0000256" key="12">
    <source>
        <dbReference type="SAM" id="MobiDB-lite"/>
    </source>
</evidence>
<dbReference type="GO" id="GO:0003690">
    <property type="term" value="F:double-stranded DNA binding"/>
    <property type="evidence" value="ECO:0007669"/>
    <property type="project" value="TreeGrafter"/>
</dbReference>
<feature type="binding site" evidence="10">
    <location>
        <position position="489"/>
    </location>
    <ligand>
        <name>substrate</name>
    </ligand>
</feature>
<dbReference type="Proteomes" id="UP000053958">
    <property type="component" value="Unassembled WGS sequence"/>
</dbReference>
<dbReference type="CDD" id="cd09123">
    <property type="entry name" value="PLDc_Tdp1_2"/>
    <property type="match status" value="1"/>
</dbReference>
<proteinExistence type="inferred from homology"/>
<keyword evidence="5" id="KW-0378">Hydrolase</keyword>
<organism evidence="13 14">
    <name type="scientific">Rasamsonia emersonii (strain ATCC 16479 / CBS 393.64 / IMI 116815)</name>
    <dbReference type="NCBI Taxonomy" id="1408163"/>
    <lineage>
        <taxon>Eukaryota</taxon>
        <taxon>Fungi</taxon>
        <taxon>Dikarya</taxon>
        <taxon>Ascomycota</taxon>
        <taxon>Pezizomycotina</taxon>
        <taxon>Eurotiomycetes</taxon>
        <taxon>Eurotiomycetidae</taxon>
        <taxon>Eurotiales</taxon>
        <taxon>Trichocomaceae</taxon>
        <taxon>Rasamsonia</taxon>
    </lineage>
</organism>
<evidence type="ECO:0000313" key="14">
    <source>
        <dbReference type="Proteomes" id="UP000053958"/>
    </source>
</evidence>
<comment type="subcellular location">
    <subcellularLocation>
        <location evidence="1">Nucleus</location>
    </subcellularLocation>
</comment>
<keyword evidence="3" id="KW-0540">Nuclease</keyword>
<keyword evidence="4" id="KW-0227">DNA damage</keyword>
<sequence length="637" mass="71459">MDRPSKRLKVSPENVLHTEGRVEDPEKESAGRPTGFTEYNGRPLKSLSRSITPPPRSSQTQSLHLKPQKKTVVDNISVANRESKICEKNKAVGNDQLPTIIPSPIKLTHIRDLPASSGNNVDTVKLRDILGDPMIRECWQFNYLFDVDFLMSQFDEDVRNLVQVKIVHGSWKKEAPNRIAVDEACARYPNVEAITAYMPEPFGTHHSKMMIMLRHDDLAQVVIHTANMIPGDWANMCQAVWQSPLLPLMSITPGTQGTPGVASAAVGTGERFKRDLLAYLEAYGDKKTGSLVKQLKKYDFSAIRAALVASVPSKQRINNMDSKKAAFWGWPALKDILRQIPLEQTERVREPSRKPHVVIQISSIASLGQTDKWLREVLFDSLCPASVLSSPGNRSRPKYSIIFPTPDEIRRSLNGYGSGGSIHMKLQSATQQKQLQYMRPYLCQWAGDREDPTGDPMPTSRTGQIRETPAETRVPKQEAGRRRAAPHIKTYIRFSDAEKMDRIDWAMLTSANLSTQAWGAAPNANGEVRICSWEIGVIVWPRLFAKANNTHVSCGDDESSDDRQRVEMVPCFKSDLPKSVASEEKQEGRRKDKSPSVIVGFRMPYDLPLTPYAPNDMPWCATATYSEPDWLGQTWEG</sequence>
<feature type="compositionally biased region" description="Polar residues" evidence="12">
    <location>
        <begin position="47"/>
        <end position="63"/>
    </location>
</feature>
<comment type="caution">
    <text evidence="13">The sequence shown here is derived from an EMBL/GenBank/DDBJ whole genome shotgun (WGS) entry which is preliminary data.</text>
</comment>
<evidence type="ECO:0000256" key="6">
    <source>
        <dbReference type="ARBA" id="ARBA00022839"/>
    </source>
</evidence>
<dbReference type="GO" id="GO:0017005">
    <property type="term" value="F:3'-tyrosyl-DNA phosphodiesterase activity"/>
    <property type="evidence" value="ECO:0007669"/>
    <property type="project" value="TreeGrafter"/>
</dbReference>
<dbReference type="GeneID" id="25313851"/>
<dbReference type="GO" id="GO:0005634">
    <property type="term" value="C:nucleus"/>
    <property type="evidence" value="ECO:0007669"/>
    <property type="project" value="UniProtKB-SubCell"/>
</dbReference>
<reference evidence="13 14" key="1">
    <citation type="submission" date="2015-04" db="EMBL/GenBank/DDBJ databases">
        <authorList>
            <person name="Heijne W.H."/>
            <person name="Fedorova N.D."/>
            <person name="Nierman W.C."/>
            <person name="Vollebregt A.W."/>
            <person name="Zhao Z."/>
            <person name="Wu L."/>
            <person name="Kumar M."/>
            <person name="Stam H."/>
            <person name="van den Berg M.A."/>
            <person name="Pel H.J."/>
        </authorList>
    </citation>
    <scope>NUCLEOTIDE SEQUENCE [LARGE SCALE GENOMIC DNA]</scope>
    <source>
        <strain evidence="13 14">CBS 393.64</strain>
    </source>
</reference>
<feature type="region of interest" description="Disordered" evidence="12">
    <location>
        <begin position="1"/>
        <end position="68"/>
    </location>
</feature>
<dbReference type="FunFam" id="3.30.870.10:FF:000047">
    <property type="entry name" value="Probable tyrosyl-DNA phosphodiesterase"/>
    <property type="match status" value="1"/>
</dbReference>
<dbReference type="RefSeq" id="XP_013331083.1">
    <property type="nucleotide sequence ID" value="XM_013475629.1"/>
</dbReference>
<evidence type="ECO:0000256" key="5">
    <source>
        <dbReference type="ARBA" id="ARBA00022801"/>
    </source>
</evidence>
<evidence type="ECO:0000256" key="9">
    <source>
        <dbReference type="PIRSR" id="PIRSR610347-1"/>
    </source>
</evidence>